<name>A0AAE1CPA6_9GAST</name>
<dbReference type="InterPro" id="IPR002110">
    <property type="entry name" value="Ankyrin_rpt"/>
</dbReference>
<keyword evidence="2" id="KW-1185">Reference proteome</keyword>
<sequence>MSKQSNHHPDLIRTPSKNLGLLLEAISLQFDSTDLKARLSKCGADFIISWKDEYNFDLIHHCILENNIVALLLLLNRGLFKAPHEPTTWPYLHLVACLGYKSLISTVVQELKYQNEPVVLDWNAYYALAQNKSTEHTPSLEKEEKSKRMTPVDLAALFSHVECVRLLLDFWQVHTKNQGRNYSKLHRQGSISPAYLSLACKANSPLALRVLLREDPGKKEALECALRMSAPECVDIVLRDGRLDDLTKVFQGMNLFHVLYSYSNCMTLKQYEAMVEITSILLRHGLDVNSLRPSRTFPLHSLLSHHGAGCSMNQRGPFLLATLLLLLKAGADPNVDEILIEGKLRDAEHSTAFGRGPYSSASHCLVSNFHLLKANAFEDPLVTDHVDEYCYKCIELLLRHGADLGYLGKFKPYLDTSLFPPFYYHSGTVLHSLFSSRSVSFINYPILRLILHYGVDADSEGSWCLPGLNLNAVYAINILPFSLWTSLIFDKTIRNSQEKPSLTKTDLKYFLYVMKFMSQPSLVLAYAEFTSGLASMKKYVEVKGDVELSQENPVLDKMLREYEAATRVPWSLQRCCSHQVWVSCRHHMGNVYSLNIPGPLRKVILSFF</sequence>
<comment type="caution">
    <text evidence="1">The sequence shown here is derived from an EMBL/GenBank/DDBJ whole genome shotgun (WGS) entry which is preliminary data.</text>
</comment>
<dbReference type="EMBL" id="JAWDGP010007341">
    <property type="protein sequence ID" value="KAK3724666.1"/>
    <property type="molecule type" value="Genomic_DNA"/>
</dbReference>
<gene>
    <name evidence="1" type="ORF">RRG08_041149</name>
</gene>
<reference evidence="1" key="1">
    <citation type="journal article" date="2023" name="G3 (Bethesda)">
        <title>A reference genome for the long-term kleptoplast-retaining sea slug Elysia crispata morphotype clarki.</title>
        <authorList>
            <person name="Eastman K.E."/>
            <person name="Pendleton A.L."/>
            <person name="Shaikh M.A."/>
            <person name="Suttiyut T."/>
            <person name="Ogas R."/>
            <person name="Tomko P."/>
            <person name="Gavelis G."/>
            <person name="Widhalm J.R."/>
            <person name="Wisecaver J.H."/>
        </authorList>
    </citation>
    <scope>NUCLEOTIDE SEQUENCE</scope>
    <source>
        <strain evidence="1">ECLA1</strain>
    </source>
</reference>
<dbReference type="Gene3D" id="1.25.40.20">
    <property type="entry name" value="Ankyrin repeat-containing domain"/>
    <property type="match status" value="2"/>
</dbReference>
<organism evidence="1 2">
    <name type="scientific">Elysia crispata</name>
    <name type="common">lettuce slug</name>
    <dbReference type="NCBI Taxonomy" id="231223"/>
    <lineage>
        <taxon>Eukaryota</taxon>
        <taxon>Metazoa</taxon>
        <taxon>Spiralia</taxon>
        <taxon>Lophotrochozoa</taxon>
        <taxon>Mollusca</taxon>
        <taxon>Gastropoda</taxon>
        <taxon>Heterobranchia</taxon>
        <taxon>Euthyneura</taxon>
        <taxon>Panpulmonata</taxon>
        <taxon>Sacoglossa</taxon>
        <taxon>Placobranchoidea</taxon>
        <taxon>Plakobranchidae</taxon>
        <taxon>Elysia</taxon>
    </lineage>
</organism>
<dbReference type="Proteomes" id="UP001283361">
    <property type="component" value="Unassembled WGS sequence"/>
</dbReference>
<evidence type="ECO:0000313" key="1">
    <source>
        <dbReference type="EMBL" id="KAK3724666.1"/>
    </source>
</evidence>
<dbReference type="SMART" id="SM00248">
    <property type="entry name" value="ANK"/>
    <property type="match status" value="6"/>
</dbReference>
<dbReference type="InterPro" id="IPR036770">
    <property type="entry name" value="Ankyrin_rpt-contain_sf"/>
</dbReference>
<dbReference type="SUPFAM" id="SSF48403">
    <property type="entry name" value="Ankyrin repeat"/>
    <property type="match status" value="2"/>
</dbReference>
<evidence type="ECO:0000313" key="2">
    <source>
        <dbReference type="Proteomes" id="UP001283361"/>
    </source>
</evidence>
<protein>
    <recommendedName>
        <fullName evidence="3">Ankyrin repeat protein</fullName>
    </recommendedName>
</protein>
<dbReference type="AlphaFoldDB" id="A0AAE1CPA6"/>
<proteinExistence type="predicted"/>
<evidence type="ECO:0008006" key="3">
    <source>
        <dbReference type="Google" id="ProtNLM"/>
    </source>
</evidence>
<accession>A0AAE1CPA6</accession>